<dbReference type="InterPro" id="IPR002168">
    <property type="entry name" value="Lipase_GDXG_HIS_AS"/>
</dbReference>
<evidence type="ECO:0000256" key="6">
    <source>
        <dbReference type="ARBA" id="ARBA00023180"/>
    </source>
</evidence>
<accession>A0A4C1UZS4</accession>
<evidence type="ECO:0000313" key="10">
    <source>
        <dbReference type="EMBL" id="GBP31965.1"/>
    </source>
</evidence>
<keyword evidence="5" id="KW-1015">Disulfide bond</keyword>
<dbReference type="Proteomes" id="UP000299102">
    <property type="component" value="Unassembled WGS sequence"/>
</dbReference>
<dbReference type="EC" id="3.1.1.-" evidence="7"/>
<evidence type="ECO:0000256" key="7">
    <source>
        <dbReference type="RuleBase" id="RU361235"/>
    </source>
</evidence>
<dbReference type="PROSITE" id="PS01173">
    <property type="entry name" value="LIPASE_GDXG_HIS"/>
    <property type="match status" value="1"/>
</dbReference>
<dbReference type="InterPro" id="IPR029058">
    <property type="entry name" value="AB_hydrolase_fold"/>
</dbReference>
<dbReference type="InterPro" id="IPR019826">
    <property type="entry name" value="Carboxylesterase_B_AS"/>
</dbReference>
<keyword evidence="6" id="KW-0325">Glycoprotein</keyword>
<gene>
    <name evidence="10" type="ORF">EVAR_18504_1</name>
</gene>
<dbReference type="Pfam" id="PF00135">
    <property type="entry name" value="COesterase"/>
    <property type="match status" value="1"/>
</dbReference>
<keyword evidence="8" id="KW-0732">Signal</keyword>
<dbReference type="SUPFAM" id="SSF53474">
    <property type="entry name" value="alpha/beta-Hydrolases"/>
    <property type="match status" value="1"/>
</dbReference>
<dbReference type="OrthoDB" id="19653at2759"/>
<keyword evidence="11" id="KW-1185">Reference proteome</keyword>
<organism evidence="10 11">
    <name type="scientific">Eumeta variegata</name>
    <name type="common">Bagworm moth</name>
    <name type="synonym">Eumeta japonica</name>
    <dbReference type="NCBI Taxonomy" id="151549"/>
    <lineage>
        <taxon>Eukaryota</taxon>
        <taxon>Metazoa</taxon>
        <taxon>Ecdysozoa</taxon>
        <taxon>Arthropoda</taxon>
        <taxon>Hexapoda</taxon>
        <taxon>Insecta</taxon>
        <taxon>Pterygota</taxon>
        <taxon>Neoptera</taxon>
        <taxon>Endopterygota</taxon>
        <taxon>Lepidoptera</taxon>
        <taxon>Glossata</taxon>
        <taxon>Ditrysia</taxon>
        <taxon>Tineoidea</taxon>
        <taxon>Psychidae</taxon>
        <taxon>Oiketicinae</taxon>
        <taxon>Eumeta</taxon>
    </lineage>
</organism>
<sequence>MWLIAVLTCCEMALGTLTPALHLRQGRLRGWSTPNRESYYSIPYATAKRFQAAGPPPSWQGVLLALTAGPACAQALYPVTLGREDCLHLDVHVPRGTRASVLRPVMVFLHGGAYYHGTKAHYGPAWLIRHGVVVVVPNYRLGALGFLCVDNVANLGLKDQAAALRWIRDNIAFFGGDPDNVTLFGQSAGASAVGLHMLSPMSAGLFHKAILESGSPLAPWALNPDPMTPAKRDVLKLGKDTDDPQEIVKTFSRASLEELLASTWDTSIDTKYFKYSPCVENASSTENPFLTAAPYDILMSSQFNKVPAIIGFVDLEGLLFYGLHNERTLVEMEENFPQNLPAVFEQCSKRVKQNISSELYAHYFESRPLRANAEGLVRYYSDWVALSSLPAYAALLARTSRRSVYSYVFSYEGNRNFAKWVFGRNVKMNGATHSDDLFYIFQPLGLPLALSSADQLFVDRFTSMWTNFAKTGDPTPETSELIPMRWPVVPADGQERMPTLRLGRRLKVTSVDARRAAPLWRRLLCAYGHRGSAEGCMLHVNACYNQPPTEQAIRSHGTPTLLLLSPVLVSPASGLESLYRHTPSTFPAPKF</sequence>
<dbReference type="GO" id="GO:0052689">
    <property type="term" value="F:carboxylic ester hydrolase activity"/>
    <property type="evidence" value="ECO:0007669"/>
    <property type="project" value="UniProtKB-KW"/>
</dbReference>
<evidence type="ECO:0000259" key="9">
    <source>
        <dbReference type="Pfam" id="PF00135"/>
    </source>
</evidence>
<evidence type="ECO:0000313" key="11">
    <source>
        <dbReference type="Proteomes" id="UP000299102"/>
    </source>
</evidence>
<keyword evidence="3" id="KW-0719">Serine esterase</keyword>
<dbReference type="PANTHER" id="PTHR43142:SF1">
    <property type="entry name" value="CARBOXYLIC ESTER HYDROLASE"/>
    <property type="match status" value="1"/>
</dbReference>
<comment type="similarity">
    <text evidence="2">Belongs to the 'GDXG' lipolytic enzyme family.</text>
</comment>
<evidence type="ECO:0000256" key="8">
    <source>
        <dbReference type="SAM" id="SignalP"/>
    </source>
</evidence>
<reference evidence="10 11" key="1">
    <citation type="journal article" date="2019" name="Commun. Biol.">
        <title>The bagworm genome reveals a unique fibroin gene that provides high tensile strength.</title>
        <authorList>
            <person name="Kono N."/>
            <person name="Nakamura H."/>
            <person name="Ohtoshi R."/>
            <person name="Tomita M."/>
            <person name="Numata K."/>
            <person name="Arakawa K."/>
        </authorList>
    </citation>
    <scope>NUCLEOTIDE SEQUENCE [LARGE SCALE GENOMIC DNA]</scope>
</reference>
<evidence type="ECO:0000256" key="4">
    <source>
        <dbReference type="ARBA" id="ARBA00022801"/>
    </source>
</evidence>
<comment type="caution">
    <text evidence="10">The sequence shown here is derived from an EMBL/GenBank/DDBJ whole genome shotgun (WGS) entry which is preliminary data.</text>
</comment>
<evidence type="ECO:0000256" key="3">
    <source>
        <dbReference type="ARBA" id="ARBA00022487"/>
    </source>
</evidence>
<dbReference type="EMBL" id="BGZK01000253">
    <property type="protein sequence ID" value="GBP31965.1"/>
    <property type="molecule type" value="Genomic_DNA"/>
</dbReference>
<proteinExistence type="inferred from homology"/>
<evidence type="ECO:0000256" key="1">
    <source>
        <dbReference type="ARBA" id="ARBA00005964"/>
    </source>
</evidence>
<dbReference type="InterPro" id="IPR002018">
    <property type="entry name" value="CarbesteraseB"/>
</dbReference>
<dbReference type="STRING" id="151549.A0A4C1UZS4"/>
<feature type="chain" id="PRO_5020038037" description="Carboxylic ester hydrolase" evidence="8">
    <location>
        <begin position="16"/>
        <end position="591"/>
    </location>
</feature>
<dbReference type="AlphaFoldDB" id="A0A4C1UZS4"/>
<evidence type="ECO:0000256" key="5">
    <source>
        <dbReference type="ARBA" id="ARBA00023157"/>
    </source>
</evidence>
<dbReference type="PANTHER" id="PTHR43142">
    <property type="entry name" value="CARBOXYLIC ESTER HYDROLASE"/>
    <property type="match status" value="1"/>
</dbReference>
<comment type="similarity">
    <text evidence="1 7">Belongs to the type-B carboxylesterase/lipase family.</text>
</comment>
<dbReference type="Gene3D" id="3.40.50.1820">
    <property type="entry name" value="alpha/beta hydrolase"/>
    <property type="match status" value="1"/>
</dbReference>
<feature type="domain" description="Carboxylesterase type B" evidence="9">
    <location>
        <begin position="19"/>
        <end position="506"/>
    </location>
</feature>
<dbReference type="PROSITE" id="PS00122">
    <property type="entry name" value="CARBOXYLESTERASE_B_1"/>
    <property type="match status" value="1"/>
</dbReference>
<evidence type="ECO:0000256" key="2">
    <source>
        <dbReference type="ARBA" id="ARBA00010515"/>
    </source>
</evidence>
<protein>
    <recommendedName>
        <fullName evidence="7">Carboxylic ester hydrolase</fullName>
        <ecNumber evidence="7">3.1.1.-</ecNumber>
    </recommendedName>
</protein>
<feature type="signal peptide" evidence="8">
    <location>
        <begin position="1"/>
        <end position="15"/>
    </location>
</feature>
<keyword evidence="4 7" id="KW-0378">Hydrolase</keyword>
<name>A0A4C1UZS4_EUMVA</name>